<comment type="caution">
    <text evidence="2">The sequence shown here is derived from an EMBL/GenBank/DDBJ whole genome shotgun (WGS) entry which is preliminary data.</text>
</comment>
<dbReference type="EMBL" id="JARBHB010000004">
    <property type="protein sequence ID" value="KAJ8886527.1"/>
    <property type="molecule type" value="Genomic_DNA"/>
</dbReference>
<keyword evidence="3" id="KW-1185">Reference proteome</keyword>
<sequence>MPKCKQLASQYTAATTIEPQLWQPDASGQQRSMPPHLPLPPSPRITWNKRMQTRVPLNLISSWNVDMDKEIY</sequence>
<accession>A0ABQ9HQA5</accession>
<name>A0ABQ9HQA5_9NEOP</name>
<reference evidence="2 3" key="1">
    <citation type="submission" date="2023-02" db="EMBL/GenBank/DDBJ databases">
        <title>LHISI_Scaffold_Assembly.</title>
        <authorList>
            <person name="Stuart O.P."/>
            <person name="Cleave R."/>
            <person name="Magrath M.J.L."/>
            <person name="Mikheyev A.S."/>
        </authorList>
    </citation>
    <scope>NUCLEOTIDE SEQUENCE [LARGE SCALE GENOMIC DNA]</scope>
    <source>
        <strain evidence="2">Daus_M_001</strain>
        <tissue evidence="2">Leg muscle</tissue>
    </source>
</reference>
<evidence type="ECO:0000256" key="1">
    <source>
        <dbReference type="SAM" id="MobiDB-lite"/>
    </source>
</evidence>
<feature type="region of interest" description="Disordered" evidence="1">
    <location>
        <begin position="18"/>
        <end position="45"/>
    </location>
</feature>
<gene>
    <name evidence="2" type="ORF">PR048_012738</name>
</gene>
<proteinExistence type="predicted"/>
<organism evidence="2 3">
    <name type="scientific">Dryococelus australis</name>
    <dbReference type="NCBI Taxonomy" id="614101"/>
    <lineage>
        <taxon>Eukaryota</taxon>
        <taxon>Metazoa</taxon>
        <taxon>Ecdysozoa</taxon>
        <taxon>Arthropoda</taxon>
        <taxon>Hexapoda</taxon>
        <taxon>Insecta</taxon>
        <taxon>Pterygota</taxon>
        <taxon>Neoptera</taxon>
        <taxon>Polyneoptera</taxon>
        <taxon>Phasmatodea</taxon>
        <taxon>Verophasmatodea</taxon>
        <taxon>Anareolatae</taxon>
        <taxon>Phasmatidae</taxon>
        <taxon>Eurycanthinae</taxon>
        <taxon>Dryococelus</taxon>
    </lineage>
</organism>
<dbReference type="Proteomes" id="UP001159363">
    <property type="component" value="Chromosome X"/>
</dbReference>
<evidence type="ECO:0000313" key="3">
    <source>
        <dbReference type="Proteomes" id="UP001159363"/>
    </source>
</evidence>
<protein>
    <submittedName>
        <fullName evidence="2">Uncharacterized protein</fullName>
    </submittedName>
</protein>
<evidence type="ECO:0000313" key="2">
    <source>
        <dbReference type="EMBL" id="KAJ8886527.1"/>
    </source>
</evidence>